<gene>
    <name evidence="1" type="ORF">GCM10010140_19770</name>
</gene>
<dbReference type="RefSeq" id="WP_189246173.1">
    <property type="nucleotide sequence ID" value="NZ_BMQJ01000004.1"/>
</dbReference>
<evidence type="ECO:0000313" key="1">
    <source>
        <dbReference type="EMBL" id="GGP90133.1"/>
    </source>
</evidence>
<keyword evidence="2" id="KW-1185">Reference proteome</keyword>
<dbReference type="PANTHER" id="PTHR34704:SF1">
    <property type="entry name" value="ATPASE"/>
    <property type="match status" value="1"/>
</dbReference>
<dbReference type="PANTHER" id="PTHR34704">
    <property type="entry name" value="ATPASE"/>
    <property type="match status" value="1"/>
</dbReference>
<name>A0ABQ2QQ46_9ACTN</name>
<organism evidence="1 2">
    <name type="scientific">Streptosporangium pseudovulgare</name>
    <dbReference type="NCBI Taxonomy" id="35765"/>
    <lineage>
        <taxon>Bacteria</taxon>
        <taxon>Bacillati</taxon>
        <taxon>Actinomycetota</taxon>
        <taxon>Actinomycetes</taxon>
        <taxon>Streptosporangiales</taxon>
        <taxon>Streptosporangiaceae</taxon>
        <taxon>Streptosporangium</taxon>
    </lineage>
</organism>
<protein>
    <submittedName>
        <fullName evidence="1">ATPase AAA</fullName>
    </submittedName>
</protein>
<dbReference type="EMBL" id="BMQJ01000004">
    <property type="protein sequence ID" value="GGP90133.1"/>
    <property type="molecule type" value="Genomic_DNA"/>
</dbReference>
<dbReference type="Proteomes" id="UP000611554">
    <property type="component" value="Unassembled WGS sequence"/>
</dbReference>
<accession>A0ABQ2QQ46</accession>
<sequence length="504" mass="54407">MKKPSRLLSRDSEWSTLTEFVRHPDPHLRLGVVSGRRRVGKSYLLRALADSVGGLYVSAVAEEGAPAARRRFAEDIARYAGIGADLLGADAGWESLLDSAISLTARRSGAPGLLVIDELPYWMAHSPEIPGLLQLLYDRSQTGHGHEGGRVILCGSAISVMNELMSGTKALRGRAAVDLRLQPFDLTTTARHWGIDDPATALRVHAVLGGSPGYRNLAPGPAPRSLPEFDVWIPATVLDPGQALFSRSEAEYLLREDPRFTGSSLHYAIINAVASGATSPAKIGGMLERDRTSLGRPLEMLTNSGYLSRSTDPLWERRPVITVADPIIRFHNLITVPKRDLVETGGSAQAWHDSQATFVSRVLGPHFEECARDWLRRHPDPSLRGGTGLVASTVVNDKGGRAKHEIDVIALDKRAGRAVVGLIGEAKATLVRRGPADLERLERLKEVLRDQGHDVSSALLAIFSLEGFHPGLVEAAGRRGDVLLVDLPALFGKTVPVLGRPGPA</sequence>
<dbReference type="InterPro" id="IPR027417">
    <property type="entry name" value="P-loop_NTPase"/>
</dbReference>
<comment type="caution">
    <text evidence="1">The sequence shown here is derived from an EMBL/GenBank/DDBJ whole genome shotgun (WGS) entry which is preliminary data.</text>
</comment>
<dbReference type="Gene3D" id="3.40.50.300">
    <property type="entry name" value="P-loop containing nucleotide triphosphate hydrolases"/>
    <property type="match status" value="1"/>
</dbReference>
<dbReference type="SUPFAM" id="SSF52540">
    <property type="entry name" value="P-loop containing nucleoside triphosphate hydrolases"/>
    <property type="match status" value="1"/>
</dbReference>
<reference evidence="2" key="1">
    <citation type="journal article" date="2019" name="Int. J. Syst. Evol. Microbiol.">
        <title>The Global Catalogue of Microorganisms (GCM) 10K type strain sequencing project: providing services to taxonomists for standard genome sequencing and annotation.</title>
        <authorList>
            <consortium name="The Broad Institute Genomics Platform"/>
            <consortium name="The Broad Institute Genome Sequencing Center for Infectious Disease"/>
            <person name="Wu L."/>
            <person name="Ma J."/>
        </authorList>
    </citation>
    <scope>NUCLEOTIDE SEQUENCE [LARGE SCALE GENOMIC DNA]</scope>
    <source>
        <strain evidence="2">JCM 3115</strain>
    </source>
</reference>
<proteinExistence type="predicted"/>
<evidence type="ECO:0000313" key="2">
    <source>
        <dbReference type="Proteomes" id="UP000611554"/>
    </source>
</evidence>